<evidence type="ECO:0000313" key="2">
    <source>
        <dbReference type="EMBL" id="RAO95114.1"/>
    </source>
</evidence>
<dbReference type="EMBL" id="QKVO01000003">
    <property type="protein sequence ID" value="RAO95114.1"/>
    <property type="molecule type" value="Genomic_DNA"/>
</dbReference>
<dbReference type="Gene3D" id="3.40.91.80">
    <property type="match status" value="1"/>
</dbReference>
<dbReference type="OrthoDB" id="9797574at2"/>
<dbReference type="GO" id="GO:0003677">
    <property type="term" value="F:DNA binding"/>
    <property type="evidence" value="ECO:0007669"/>
    <property type="project" value="InterPro"/>
</dbReference>
<proteinExistence type="predicted"/>
<sequence length="235" mass="27830">MQKIFAKLGLNLKNLDFFIANASQSIHAIRQESFKDLQEQEKQAWEKFFSFCISRTEIQEDPELRNIVLNFCNQFHQDIYEFNLSLTQSRRVKAGKELENIVELIFKACDIPIKKQGIIKEKGVKKIIDLISPSPENYQINPEKVILISCKTTLRERWQEVLEEIRDIQGPQIFLVTLDEKFPDSLLSSFQKFNIQLVVLETVKRNYLTNKCIISLEELLKISRKNYLYWLNYKY</sequence>
<dbReference type="InterPro" id="IPR015109">
    <property type="entry name" value="Restrct_endonuc_II_EcoRII_C"/>
</dbReference>
<dbReference type="REBASE" id="284553">
    <property type="entry name" value="MweAP02ORF1305P"/>
</dbReference>
<dbReference type="Proteomes" id="UP000249762">
    <property type="component" value="Unassembled WGS sequence"/>
</dbReference>
<feature type="domain" description="Restriction endonuclease type II EcoRII C-terminal" evidence="1">
    <location>
        <begin position="78"/>
        <end position="218"/>
    </location>
</feature>
<dbReference type="GO" id="GO:0009307">
    <property type="term" value="P:DNA restriction-modification system"/>
    <property type="evidence" value="ECO:0007669"/>
    <property type="project" value="InterPro"/>
</dbReference>
<comment type="caution">
    <text evidence="2">The sequence shown here is derived from an EMBL/GenBank/DDBJ whole genome shotgun (WGS) entry which is preliminary data.</text>
</comment>
<reference evidence="3" key="1">
    <citation type="submission" date="2018-06" db="EMBL/GenBank/DDBJ databases">
        <authorList>
            <person name="Martinez Ocampo F."/>
            <person name="Quiroz Castaneda R.E."/>
            <person name="Rojas Lopez X."/>
        </authorList>
    </citation>
    <scope>NUCLEOTIDE SEQUENCE [LARGE SCALE GENOMIC DNA]</scope>
    <source>
        <strain evidence="3">INIFAP02</strain>
    </source>
</reference>
<evidence type="ECO:0000313" key="3">
    <source>
        <dbReference type="Proteomes" id="UP000249762"/>
    </source>
</evidence>
<dbReference type="InterPro" id="IPR011335">
    <property type="entry name" value="Restrct_endonuc-II-like"/>
</dbReference>
<dbReference type="AlphaFoldDB" id="A0A328PL47"/>
<dbReference type="RefSeq" id="WP_112665243.1">
    <property type="nucleotide sequence ID" value="NZ_QKVO01000003.1"/>
</dbReference>
<organism evidence="2 3">
    <name type="scientific">Mycoplasma wenyonii</name>
    <dbReference type="NCBI Taxonomy" id="65123"/>
    <lineage>
        <taxon>Bacteria</taxon>
        <taxon>Bacillati</taxon>
        <taxon>Mycoplasmatota</taxon>
        <taxon>Mollicutes</taxon>
        <taxon>Mycoplasmataceae</taxon>
        <taxon>Mycoplasma</taxon>
    </lineage>
</organism>
<dbReference type="InterPro" id="IPR038365">
    <property type="entry name" value="EcoRII_C_sf"/>
</dbReference>
<dbReference type="Pfam" id="PF09019">
    <property type="entry name" value="EcoRII-C"/>
    <property type="match status" value="1"/>
</dbReference>
<protein>
    <recommendedName>
        <fullName evidence="1">Restriction endonuclease type II EcoRII C-terminal domain-containing protein</fullName>
    </recommendedName>
</protein>
<evidence type="ECO:0000259" key="1">
    <source>
        <dbReference type="Pfam" id="PF09019"/>
    </source>
</evidence>
<gene>
    <name evidence="2" type="ORF">DNK47_01310</name>
</gene>
<keyword evidence="3" id="KW-1185">Reference proteome</keyword>
<name>A0A328PL47_9MOLU</name>
<dbReference type="GO" id="GO:0009036">
    <property type="term" value="F:type II site-specific deoxyribonuclease activity"/>
    <property type="evidence" value="ECO:0007669"/>
    <property type="project" value="InterPro"/>
</dbReference>
<dbReference type="SUPFAM" id="SSF52980">
    <property type="entry name" value="Restriction endonuclease-like"/>
    <property type="match status" value="1"/>
</dbReference>
<accession>A0A328PL47</accession>